<dbReference type="AlphaFoldDB" id="A0A972FXW1"/>
<name>A0A972FXW1_9FLAO</name>
<evidence type="ECO:0000313" key="5">
    <source>
        <dbReference type="EMBL" id="NMH26856.1"/>
    </source>
</evidence>
<dbReference type="InterPro" id="IPR035914">
    <property type="entry name" value="Sperma_CUB_dom_sf"/>
</dbReference>
<dbReference type="Gene3D" id="3.40.390.10">
    <property type="entry name" value="Collagenase (Catalytic Domain)"/>
    <property type="match status" value="1"/>
</dbReference>
<dbReference type="CDD" id="cd00041">
    <property type="entry name" value="CUB"/>
    <property type="match status" value="1"/>
</dbReference>
<dbReference type="RefSeq" id="WP_169525856.1">
    <property type="nucleotide sequence ID" value="NZ_JAAMPU010000096.1"/>
</dbReference>
<dbReference type="InterPro" id="IPR001590">
    <property type="entry name" value="Peptidase_M12B"/>
</dbReference>
<accession>A0A972FXW1</accession>
<dbReference type="Proteomes" id="UP000712080">
    <property type="component" value="Unassembled WGS sequence"/>
</dbReference>
<evidence type="ECO:0000313" key="6">
    <source>
        <dbReference type="Proteomes" id="UP000712080"/>
    </source>
</evidence>
<dbReference type="CDD" id="cd00063">
    <property type="entry name" value="FN3"/>
    <property type="match status" value="1"/>
</dbReference>
<sequence>MKKIMLLLLIFSIPMIGQHKVAGKIKLLNERRTKFVPFSPLVKSQGNVPTVIDDIAKGATIAQLDLQLVKQIVSAAPEAIELSIPYENEVVVTQLYRVELLASGFHADTESQVNTDYRPGVYYRGIEKGDENSLASFSFFEDEMSGIISSSDKGNVVTGHVKGERNKTSYVVYADTSLTIQNNFGCATSLSDNNRNLRLNATESVTDTNHCATVYFEIDNDIFLANGSSQQATGNWLTSIFNNTQTLYENDGITVSLKSFMVWTVPDPYSSAEASDYVVAFGTRYFFQDFDGDVGQLLGIDPGDLGGVAFIEGLCQNSQGLNVSYVDIDDLSFLSVPLYSWSVHAVTHELGHLFGSPHTHDCAWNGNNTPIDGCFTNEGACAPGPIPAQGGTIMSYCHLQGVGVNFANGFGPQPSQRIQNFINNASCLGTTCAAVSCHNYITSVSRESMSPESVHFSWADETSGPWQYSIQPYNMTASDWQDVSVPSAMLEGLSPNTYYTFKVRNMCPDNGATAEQVLFATDADWCAGQVFTGPNGTTGFYGLNQHVIRTIAPTNPNSRIKAQFSSFFLETGFDFFTVYDGDSTDAPVIGQFTGTSIPGPFVSTADNGALTFEFTSDDQVNSLGWVANISCESTLGTDENSFSGLVYYPNPTTSQLTVSASESMENITVYNALGQVLLQQKVSATQAMVDLSPFSTGVYLLKVSGSGKSSNFNIVKQ</sequence>
<dbReference type="Gene3D" id="2.60.40.10">
    <property type="entry name" value="Immunoglobulins"/>
    <property type="match status" value="1"/>
</dbReference>
<dbReference type="Pfam" id="PF00431">
    <property type="entry name" value="CUB"/>
    <property type="match status" value="1"/>
</dbReference>
<dbReference type="SMART" id="SM00042">
    <property type="entry name" value="CUB"/>
    <property type="match status" value="1"/>
</dbReference>
<proteinExistence type="predicted"/>
<dbReference type="InterPro" id="IPR036116">
    <property type="entry name" value="FN3_sf"/>
</dbReference>
<evidence type="ECO:0000259" key="3">
    <source>
        <dbReference type="PROSITE" id="PS01180"/>
    </source>
</evidence>
<feature type="domain" description="CUB" evidence="3">
    <location>
        <begin position="526"/>
        <end position="632"/>
    </location>
</feature>
<reference evidence="5" key="1">
    <citation type="submission" date="2020-02" db="EMBL/GenBank/DDBJ databases">
        <title>Flavobacterium sp. genome.</title>
        <authorList>
            <person name="Jung H.S."/>
            <person name="Baek J.H."/>
            <person name="Jeon C.O."/>
        </authorList>
    </citation>
    <scope>NUCLEOTIDE SEQUENCE</scope>
    <source>
        <strain evidence="5">SE-s28</strain>
    </source>
</reference>
<evidence type="ECO:0000256" key="2">
    <source>
        <dbReference type="ARBA" id="ARBA00023157"/>
    </source>
</evidence>
<dbReference type="InterPro" id="IPR026444">
    <property type="entry name" value="Secre_tail"/>
</dbReference>
<dbReference type="InterPro" id="IPR003961">
    <property type="entry name" value="FN3_dom"/>
</dbReference>
<dbReference type="Pfam" id="PF18962">
    <property type="entry name" value="Por_Secre_tail"/>
    <property type="match status" value="1"/>
</dbReference>
<dbReference type="InterPro" id="IPR024079">
    <property type="entry name" value="MetalloPept_cat_dom_sf"/>
</dbReference>
<dbReference type="PROSITE" id="PS01180">
    <property type="entry name" value="CUB"/>
    <property type="match status" value="1"/>
</dbReference>
<dbReference type="SUPFAM" id="SSF49854">
    <property type="entry name" value="Spermadhesin, CUB domain"/>
    <property type="match status" value="1"/>
</dbReference>
<organism evidence="5 6">
    <name type="scientific">Flavobacterium silvaticum</name>
    <dbReference type="NCBI Taxonomy" id="1852020"/>
    <lineage>
        <taxon>Bacteria</taxon>
        <taxon>Pseudomonadati</taxon>
        <taxon>Bacteroidota</taxon>
        <taxon>Flavobacteriia</taxon>
        <taxon>Flavobacteriales</taxon>
        <taxon>Flavobacteriaceae</taxon>
        <taxon>Flavobacterium</taxon>
    </lineage>
</organism>
<dbReference type="PROSITE" id="PS50215">
    <property type="entry name" value="ADAM_MEPRO"/>
    <property type="match status" value="1"/>
</dbReference>
<gene>
    <name evidence="5" type="ORF">G6047_02325</name>
</gene>
<dbReference type="Pfam" id="PF13688">
    <property type="entry name" value="Reprolysin_5"/>
    <property type="match status" value="1"/>
</dbReference>
<keyword evidence="2" id="KW-1015">Disulfide bond</keyword>
<dbReference type="GO" id="GO:0004222">
    <property type="term" value="F:metalloendopeptidase activity"/>
    <property type="evidence" value="ECO:0007669"/>
    <property type="project" value="InterPro"/>
</dbReference>
<feature type="domain" description="Peptidase M12B" evidence="4">
    <location>
        <begin position="210"/>
        <end position="397"/>
    </location>
</feature>
<dbReference type="PANTHER" id="PTHR11905:SF159">
    <property type="entry name" value="ADAM METALLOPROTEASE"/>
    <property type="match status" value="1"/>
</dbReference>
<dbReference type="SUPFAM" id="SSF49265">
    <property type="entry name" value="Fibronectin type III"/>
    <property type="match status" value="1"/>
</dbReference>
<keyword evidence="6" id="KW-1185">Reference proteome</keyword>
<dbReference type="SUPFAM" id="SSF55486">
    <property type="entry name" value="Metalloproteases ('zincins'), catalytic domain"/>
    <property type="match status" value="1"/>
</dbReference>
<dbReference type="NCBIfam" id="TIGR04183">
    <property type="entry name" value="Por_Secre_tail"/>
    <property type="match status" value="1"/>
</dbReference>
<protein>
    <submittedName>
        <fullName evidence="5">T9SS type A sorting domain-containing protein</fullName>
    </submittedName>
</protein>
<dbReference type="InterPro" id="IPR000859">
    <property type="entry name" value="CUB_dom"/>
</dbReference>
<evidence type="ECO:0000259" key="4">
    <source>
        <dbReference type="PROSITE" id="PS50215"/>
    </source>
</evidence>
<dbReference type="EMBL" id="JAAMPU010000096">
    <property type="protein sequence ID" value="NMH26856.1"/>
    <property type="molecule type" value="Genomic_DNA"/>
</dbReference>
<dbReference type="GO" id="GO:0006508">
    <property type="term" value="P:proteolysis"/>
    <property type="evidence" value="ECO:0007669"/>
    <property type="project" value="InterPro"/>
</dbReference>
<comment type="caution">
    <text evidence="5">The sequence shown here is derived from an EMBL/GenBank/DDBJ whole genome shotgun (WGS) entry which is preliminary data.</text>
</comment>
<dbReference type="InterPro" id="IPR013783">
    <property type="entry name" value="Ig-like_fold"/>
</dbReference>
<keyword evidence="1" id="KW-0732">Signal</keyword>
<dbReference type="Gene3D" id="2.60.120.290">
    <property type="entry name" value="Spermadhesin, CUB domain"/>
    <property type="match status" value="1"/>
</dbReference>
<dbReference type="PANTHER" id="PTHR11905">
    <property type="entry name" value="ADAM A DISINTEGRIN AND METALLOPROTEASE DOMAIN"/>
    <property type="match status" value="1"/>
</dbReference>
<evidence type="ECO:0000256" key="1">
    <source>
        <dbReference type="ARBA" id="ARBA00022729"/>
    </source>
</evidence>